<keyword evidence="9" id="KW-0808">Transferase</keyword>
<dbReference type="InterPro" id="IPR000045">
    <property type="entry name" value="Prepilin_IV_endopep_pep"/>
</dbReference>
<evidence type="ECO:0000256" key="5">
    <source>
        <dbReference type="ARBA" id="ARBA00022692"/>
    </source>
</evidence>
<geneLocation type="plasmid" evidence="13">
    <name>plasmindB</name>
</geneLocation>
<keyword evidence="5 9" id="KW-0812">Transmembrane</keyword>
<evidence type="ECO:0000256" key="4">
    <source>
        <dbReference type="ARBA" id="ARBA00022519"/>
    </source>
</evidence>
<evidence type="ECO:0000259" key="11">
    <source>
        <dbReference type="Pfam" id="PF01478"/>
    </source>
</evidence>
<dbReference type="PRINTS" id="PR00864">
    <property type="entry name" value="PREPILNPTASE"/>
</dbReference>
<comment type="subcellular location">
    <subcellularLocation>
        <location evidence="1">Cell inner membrane</location>
        <topology evidence="1">Multi-pass membrane protein</topology>
    </subcellularLocation>
    <subcellularLocation>
        <location evidence="9">Cell membrane</location>
        <topology evidence="9">Multi-pass membrane protein</topology>
    </subcellularLocation>
</comment>
<dbReference type="InterPro" id="IPR014032">
    <property type="entry name" value="Peptidase_A24A_bac"/>
</dbReference>
<dbReference type="GO" id="GO:0004190">
    <property type="term" value="F:aspartic-type endopeptidase activity"/>
    <property type="evidence" value="ECO:0007669"/>
    <property type="project" value="UniProtKB-EC"/>
</dbReference>
<keyword evidence="13" id="KW-0614">Plasmid</keyword>
<dbReference type="RefSeq" id="WP_350262535.1">
    <property type="nucleotide sequence ID" value="NZ_CP158294.1"/>
</dbReference>
<feature type="transmembrane region" description="Helical" evidence="10">
    <location>
        <begin position="137"/>
        <end position="154"/>
    </location>
</feature>
<dbReference type="GO" id="GO:0008168">
    <property type="term" value="F:methyltransferase activity"/>
    <property type="evidence" value="ECO:0007669"/>
    <property type="project" value="UniProtKB-KW"/>
</dbReference>
<dbReference type="GO" id="GO:0005886">
    <property type="term" value="C:plasma membrane"/>
    <property type="evidence" value="ECO:0007669"/>
    <property type="project" value="UniProtKB-SubCell"/>
</dbReference>
<feature type="transmembrane region" description="Helical" evidence="10">
    <location>
        <begin position="160"/>
        <end position="179"/>
    </location>
</feature>
<dbReference type="Pfam" id="PF06750">
    <property type="entry name" value="A24_N_bact"/>
    <property type="match status" value="1"/>
</dbReference>
<keyword evidence="6 10" id="KW-1133">Transmembrane helix</keyword>
<keyword evidence="9" id="KW-0511">Multifunctional enzyme</keyword>
<keyword evidence="3" id="KW-1003">Cell membrane</keyword>
<comment type="similarity">
    <text evidence="2 8">Belongs to the peptidase A24 family.</text>
</comment>
<keyword evidence="4" id="KW-0997">Cell inner membrane</keyword>
<feature type="domain" description="Prepilin peptidase A24 N-terminal" evidence="12">
    <location>
        <begin position="16"/>
        <end position="101"/>
    </location>
</feature>
<keyword evidence="9" id="KW-0489">Methyltransferase</keyword>
<dbReference type="EMBL" id="CP158294">
    <property type="protein sequence ID" value="XBV47499.1"/>
    <property type="molecule type" value="Genomic_DNA"/>
</dbReference>
<evidence type="ECO:0000256" key="2">
    <source>
        <dbReference type="ARBA" id="ARBA00005801"/>
    </source>
</evidence>
<dbReference type="GO" id="GO:0032259">
    <property type="term" value="P:methylation"/>
    <property type="evidence" value="ECO:0007669"/>
    <property type="project" value="UniProtKB-KW"/>
</dbReference>
<dbReference type="AlphaFoldDB" id="A0AAU7U3S1"/>
<evidence type="ECO:0000256" key="10">
    <source>
        <dbReference type="SAM" id="Phobius"/>
    </source>
</evidence>
<sequence>MLYESLIWLMYALLLLSVGSFINVVIYRLPLRIQDPDVNISLALPRSHCPDCKSKLRIRDNIPVFSWMLLRGRCFNCRNLISFRYPLIELITLLTGILLALLIPFSPALFCTLILFWMLLALTAIDLEHKLLPDALTLALLWAGLLFQSSGILPSTLKDAVWGAAGGFFVFWLVAEAYLCFRGCEALGMGDAKLLAALGAWLGWQQLPAVLLYAASAGILQVIFMHLAFQRSLQQPVAFGPALAGAGAFLFVCSII</sequence>
<evidence type="ECO:0000256" key="6">
    <source>
        <dbReference type="ARBA" id="ARBA00022989"/>
    </source>
</evidence>
<protein>
    <recommendedName>
        <fullName evidence="9">Prepilin leader peptidase/N-methyltransferase</fullName>
        <ecNumber evidence="9">2.1.1.-</ecNumber>
        <ecNumber evidence="9">3.4.23.43</ecNumber>
    </recommendedName>
</protein>
<keyword evidence="9" id="KW-0645">Protease</keyword>
<proteinExistence type="inferred from homology"/>
<dbReference type="GO" id="GO:0006465">
    <property type="term" value="P:signal peptide processing"/>
    <property type="evidence" value="ECO:0007669"/>
    <property type="project" value="TreeGrafter"/>
</dbReference>
<dbReference type="Pfam" id="PF01478">
    <property type="entry name" value="Peptidase_A24"/>
    <property type="match status" value="1"/>
</dbReference>
<evidence type="ECO:0000313" key="13">
    <source>
        <dbReference type="EMBL" id="XBV47499.1"/>
    </source>
</evidence>
<organism evidence="13">
    <name type="scientific">Pantoea sp. BJ2</name>
    <dbReference type="NCBI Taxonomy" id="3141322"/>
    <lineage>
        <taxon>Bacteria</taxon>
        <taxon>Pseudomonadati</taxon>
        <taxon>Pseudomonadota</taxon>
        <taxon>Gammaproteobacteria</taxon>
        <taxon>Enterobacterales</taxon>
        <taxon>Erwiniaceae</taxon>
        <taxon>Pantoea</taxon>
    </lineage>
</organism>
<dbReference type="PANTHER" id="PTHR30487:SF0">
    <property type="entry name" value="PREPILIN LEADER PEPTIDASE_N-METHYLTRANSFERASE-RELATED"/>
    <property type="match status" value="1"/>
</dbReference>
<dbReference type="EC" id="2.1.1.-" evidence="9"/>
<dbReference type="EC" id="3.4.23.43" evidence="9"/>
<dbReference type="PANTHER" id="PTHR30487">
    <property type="entry name" value="TYPE 4 PREPILIN-LIKE PROTEINS LEADER PEPTIDE-PROCESSING ENZYME"/>
    <property type="match status" value="1"/>
</dbReference>
<evidence type="ECO:0000259" key="12">
    <source>
        <dbReference type="Pfam" id="PF06750"/>
    </source>
</evidence>
<feature type="transmembrane region" description="Helical" evidence="10">
    <location>
        <begin position="83"/>
        <end position="101"/>
    </location>
</feature>
<evidence type="ECO:0000256" key="8">
    <source>
        <dbReference type="RuleBase" id="RU003793"/>
    </source>
</evidence>
<dbReference type="InterPro" id="IPR010627">
    <property type="entry name" value="Prepilin_pept_A24_N"/>
</dbReference>
<feature type="transmembrane region" description="Helical" evidence="10">
    <location>
        <begin position="210"/>
        <end position="229"/>
    </location>
</feature>
<evidence type="ECO:0000256" key="3">
    <source>
        <dbReference type="ARBA" id="ARBA00022475"/>
    </source>
</evidence>
<reference evidence="13" key="1">
    <citation type="submission" date="2024-06" db="EMBL/GenBank/DDBJ databases">
        <title>Multiomics insights into the TNT degradation mechanism by Pantoea sp. BJ2 isolated from an ammunition destruction site.</title>
        <authorList>
            <person name="Luo J."/>
        </authorList>
    </citation>
    <scope>NUCLEOTIDE SEQUENCE</scope>
    <source>
        <strain evidence="13">BJ2</strain>
        <plasmid evidence="13">plasmindB</plasmid>
    </source>
</reference>
<evidence type="ECO:0000256" key="1">
    <source>
        <dbReference type="ARBA" id="ARBA00004429"/>
    </source>
</evidence>
<dbReference type="InterPro" id="IPR050882">
    <property type="entry name" value="Prepilin_peptidase/N-MTase"/>
</dbReference>
<comment type="catalytic activity">
    <reaction evidence="9">
        <text>Typically cleaves a -Gly-|-Phe- bond to release an N-terminal, basic peptide of 5-8 residues from type IV prepilin, and then N-methylates the new N-terminal amino group, the methyl donor being S-adenosyl-L-methionine.</text>
        <dbReference type="EC" id="3.4.23.43"/>
    </reaction>
</comment>
<keyword evidence="7 10" id="KW-0472">Membrane</keyword>
<dbReference type="Gene3D" id="1.20.120.1220">
    <property type="match status" value="1"/>
</dbReference>
<accession>A0AAU7U3S1</accession>
<comment type="function">
    <text evidence="9">Plays an essential role in type IV pili and type II pseudopili formation by proteolytically removing the leader sequence from substrate proteins and subsequently monomethylating the alpha-amino group of the newly exposed N-terminal phenylalanine.</text>
</comment>
<evidence type="ECO:0000256" key="7">
    <source>
        <dbReference type="ARBA" id="ARBA00023136"/>
    </source>
</evidence>
<keyword evidence="9 13" id="KW-0378">Hydrolase</keyword>
<evidence type="ECO:0000256" key="9">
    <source>
        <dbReference type="RuleBase" id="RU003794"/>
    </source>
</evidence>
<name>A0AAU7U3S1_9GAMM</name>
<feature type="domain" description="Prepilin type IV endopeptidase peptidase" evidence="11">
    <location>
        <begin position="113"/>
        <end position="220"/>
    </location>
</feature>
<gene>
    <name evidence="13" type="ORF">AAF463_24565</name>
</gene>
<feature type="transmembrane region" description="Helical" evidence="10">
    <location>
        <begin position="6"/>
        <end position="26"/>
    </location>
</feature>